<proteinExistence type="predicted"/>
<reference evidence="2 3" key="1">
    <citation type="submission" date="2019-07" db="EMBL/GenBank/DDBJ databases">
        <authorList>
            <person name="Huq M.A."/>
        </authorList>
    </citation>
    <scope>NUCLEOTIDE SEQUENCE [LARGE SCALE GENOMIC DNA]</scope>
    <source>
        <strain evidence="2 3">MAH-19</strain>
    </source>
</reference>
<keyword evidence="1 2" id="KW-0808">Transferase</keyword>
<dbReference type="SUPFAM" id="SSF53756">
    <property type="entry name" value="UDP-Glycosyltransferase/glycogen phosphorylase"/>
    <property type="match status" value="1"/>
</dbReference>
<protein>
    <submittedName>
        <fullName evidence="2">Glycosyltransferase</fullName>
    </submittedName>
</protein>
<dbReference type="PANTHER" id="PTHR46401">
    <property type="entry name" value="GLYCOSYLTRANSFERASE WBBK-RELATED"/>
    <property type="match status" value="1"/>
</dbReference>
<gene>
    <name evidence="2" type="ORF">FO440_08760</name>
</gene>
<dbReference type="GO" id="GO:0009103">
    <property type="term" value="P:lipopolysaccharide biosynthetic process"/>
    <property type="evidence" value="ECO:0007669"/>
    <property type="project" value="TreeGrafter"/>
</dbReference>
<keyword evidence="3" id="KW-1185">Reference proteome</keyword>
<dbReference type="EMBL" id="VLPK01000001">
    <property type="protein sequence ID" value="TSJ44249.1"/>
    <property type="molecule type" value="Genomic_DNA"/>
</dbReference>
<sequence>MKRILYFFPDNVGQQTAGNKTRAIQLLKYFKEKGYHVDFASLKHEKADQDTEQDTIDFLINNKLADNVYLLPRKPGKGNPVIYFLKYKLWDLVYYWFAYPLRSNIPTFLTIRLKHAFEDILRANTYDDIIISYVTCAGLVSNKSLLKGAKTIIDTHDFITAQFKYKKRFNLGVTFQDEINRLNSFDEVWAISHEEQYVFGQFCTANMRLVPLMIDTDHLTGKPAAEKKYDLIYVASDNVHNKRSADWFFEHVYPLLPQDIRICVIGLINRSIPEKYKIERVAYAESLDDYYAASKIALCPMLTGTGVKVKVVEALAHGLPVVSTLRGIDGLPNKRLNGCLVSDDPAGFARNIIILLNNKEEYTTQSTFAKELFNNSFSKAVLYKELDSAFK</sequence>
<dbReference type="GO" id="GO:0016757">
    <property type="term" value="F:glycosyltransferase activity"/>
    <property type="evidence" value="ECO:0007669"/>
    <property type="project" value="TreeGrafter"/>
</dbReference>
<dbReference type="Pfam" id="PF13692">
    <property type="entry name" value="Glyco_trans_1_4"/>
    <property type="match status" value="1"/>
</dbReference>
<dbReference type="OrthoDB" id="1059846at2"/>
<evidence type="ECO:0000313" key="3">
    <source>
        <dbReference type="Proteomes" id="UP000318733"/>
    </source>
</evidence>
<evidence type="ECO:0000256" key="1">
    <source>
        <dbReference type="ARBA" id="ARBA00022679"/>
    </source>
</evidence>
<name>A0A556MWS0_9SPHI</name>
<dbReference type="Gene3D" id="3.40.50.2000">
    <property type="entry name" value="Glycogen Phosphorylase B"/>
    <property type="match status" value="2"/>
</dbReference>
<evidence type="ECO:0000313" key="2">
    <source>
        <dbReference type="EMBL" id="TSJ44249.1"/>
    </source>
</evidence>
<dbReference type="Proteomes" id="UP000318733">
    <property type="component" value="Unassembled WGS sequence"/>
</dbReference>
<dbReference type="RefSeq" id="WP_144247812.1">
    <property type="nucleotide sequence ID" value="NZ_VLPK01000001.1"/>
</dbReference>
<comment type="caution">
    <text evidence="2">The sequence shown here is derived from an EMBL/GenBank/DDBJ whole genome shotgun (WGS) entry which is preliminary data.</text>
</comment>
<organism evidence="2 3">
    <name type="scientific">Mucilaginibacter corticis</name>
    <dbReference type="NCBI Taxonomy" id="2597670"/>
    <lineage>
        <taxon>Bacteria</taxon>
        <taxon>Pseudomonadati</taxon>
        <taxon>Bacteroidota</taxon>
        <taxon>Sphingobacteriia</taxon>
        <taxon>Sphingobacteriales</taxon>
        <taxon>Sphingobacteriaceae</taxon>
        <taxon>Mucilaginibacter</taxon>
    </lineage>
</organism>
<dbReference type="AlphaFoldDB" id="A0A556MWS0"/>
<accession>A0A556MWS0</accession>
<dbReference type="PANTHER" id="PTHR46401:SF2">
    <property type="entry name" value="GLYCOSYLTRANSFERASE WBBK-RELATED"/>
    <property type="match status" value="1"/>
</dbReference>